<dbReference type="InterPro" id="IPR025963">
    <property type="entry name" value="FLgD_Tudor"/>
</dbReference>
<organism evidence="4 5">
    <name type="scientific">Orenia metallireducens</name>
    <dbReference type="NCBI Taxonomy" id="1413210"/>
    <lineage>
        <taxon>Bacteria</taxon>
        <taxon>Bacillati</taxon>
        <taxon>Bacillota</taxon>
        <taxon>Clostridia</taxon>
        <taxon>Halanaerobiales</taxon>
        <taxon>Halobacteroidaceae</taxon>
        <taxon>Orenia</taxon>
    </lineage>
</organism>
<dbReference type="RefSeq" id="WP_068716625.1">
    <property type="nucleotide sequence ID" value="NZ_LWDV01000008.1"/>
</dbReference>
<dbReference type="Pfam" id="PF13861">
    <property type="entry name" value="FLgD_tudor"/>
    <property type="match status" value="1"/>
</dbReference>
<dbReference type="Proteomes" id="UP000093514">
    <property type="component" value="Unassembled WGS sequence"/>
</dbReference>
<accession>A0A1C0AA03</accession>
<comment type="similarity">
    <text evidence="1">Belongs to the FlgD family.</text>
</comment>
<reference evidence="4 5" key="2">
    <citation type="submission" date="2016-08" db="EMBL/GenBank/DDBJ databases">
        <title>Orenia metallireducens sp. nov. strain Z6, a Novel Metal-reducing Firmicute from the Deep Subsurface.</title>
        <authorList>
            <person name="Maxim B.I."/>
            <person name="Kenneth K."/>
            <person name="Flynn T.M."/>
            <person name="Oloughlin E.J."/>
            <person name="Locke R.A."/>
            <person name="Weber J.R."/>
            <person name="Egan S.M."/>
            <person name="Mackie R.I."/>
            <person name="Cann I.K."/>
        </authorList>
    </citation>
    <scope>NUCLEOTIDE SEQUENCE [LARGE SCALE GENOMIC DNA]</scope>
    <source>
        <strain evidence="4 5">Z6</strain>
    </source>
</reference>
<dbReference type="AlphaFoldDB" id="A0A1C0AA03"/>
<dbReference type="InterPro" id="IPR005648">
    <property type="entry name" value="FlgD"/>
</dbReference>
<protein>
    <recommendedName>
        <fullName evidence="3">FlgD Tudor-like domain-containing protein</fullName>
    </recommendedName>
</protein>
<keyword evidence="2" id="KW-1005">Bacterial flagellum biogenesis</keyword>
<dbReference type="OrthoDB" id="280334at2"/>
<proteinExistence type="inferred from homology"/>
<name>A0A1C0AA03_9FIRM</name>
<evidence type="ECO:0000313" key="4">
    <source>
        <dbReference type="EMBL" id="OCL27089.1"/>
    </source>
</evidence>
<evidence type="ECO:0000256" key="2">
    <source>
        <dbReference type="ARBA" id="ARBA00022795"/>
    </source>
</evidence>
<evidence type="ECO:0000256" key="1">
    <source>
        <dbReference type="ARBA" id="ARBA00010577"/>
    </source>
</evidence>
<evidence type="ECO:0000313" key="5">
    <source>
        <dbReference type="Proteomes" id="UP000093514"/>
    </source>
</evidence>
<reference evidence="5" key="1">
    <citation type="submission" date="2016-07" db="EMBL/GenBank/DDBJ databases">
        <authorList>
            <person name="Florea S."/>
            <person name="Webb J.S."/>
            <person name="Jaromczyk J."/>
            <person name="Schardl C.L."/>
        </authorList>
    </citation>
    <scope>NUCLEOTIDE SEQUENCE [LARGE SCALE GENOMIC DNA]</scope>
    <source>
        <strain evidence="5">Z6</strain>
    </source>
</reference>
<feature type="domain" description="FlgD Tudor-like" evidence="3">
    <location>
        <begin position="91"/>
        <end position="147"/>
    </location>
</feature>
<sequence>MSTVQNTSYTNVEDIKTYSKTTKEANNSLTTDDFLNLLVTELQYQDPTEPMNNSEMMSQMTEYTSLQQSDKLTTTIESLNASISSLINYQQFSQAGQLIGKEVTVEKIDSESEETTTITGEIERVDLSGGSISVIVGGESYSIDNITQILS</sequence>
<gene>
    <name evidence="4" type="ORF">U472_06305</name>
</gene>
<dbReference type="Pfam" id="PF03963">
    <property type="entry name" value="FlgD"/>
    <property type="match status" value="1"/>
</dbReference>
<dbReference type="GO" id="GO:0044781">
    <property type="term" value="P:bacterial-type flagellum organization"/>
    <property type="evidence" value="ECO:0007669"/>
    <property type="project" value="UniProtKB-KW"/>
</dbReference>
<evidence type="ECO:0000259" key="3">
    <source>
        <dbReference type="Pfam" id="PF13861"/>
    </source>
</evidence>
<dbReference type="EMBL" id="LWDV01000008">
    <property type="protein sequence ID" value="OCL27089.1"/>
    <property type="molecule type" value="Genomic_DNA"/>
</dbReference>
<keyword evidence="5" id="KW-1185">Reference proteome</keyword>
<comment type="caution">
    <text evidence="4">The sequence shown here is derived from an EMBL/GenBank/DDBJ whole genome shotgun (WGS) entry which is preliminary data.</text>
</comment>